<dbReference type="InterPro" id="IPR025164">
    <property type="entry name" value="Toastrack_DUF4097"/>
</dbReference>
<accession>A0A1X9MF31</accession>
<evidence type="ECO:0000313" key="4">
    <source>
        <dbReference type="Proteomes" id="UP000193006"/>
    </source>
</evidence>
<dbReference type="PANTHER" id="PTHR33885">
    <property type="entry name" value="PHAGE SHOCK PROTEIN C"/>
    <property type="match status" value="1"/>
</dbReference>
<dbReference type="Pfam" id="PF13349">
    <property type="entry name" value="DUF4097"/>
    <property type="match status" value="1"/>
</dbReference>
<evidence type="ECO:0000259" key="2">
    <source>
        <dbReference type="Pfam" id="PF22746"/>
    </source>
</evidence>
<evidence type="ECO:0000313" key="3">
    <source>
        <dbReference type="EMBL" id="ARK32059.1"/>
    </source>
</evidence>
<proteinExistence type="predicted"/>
<name>A0A1X9MF31_9BACI</name>
<keyword evidence="4" id="KW-1185">Reference proteome</keyword>
<dbReference type="Pfam" id="PF22746">
    <property type="entry name" value="SHOCT-like_DUF2089-C"/>
    <property type="match status" value="1"/>
</dbReference>
<dbReference type="PIRSF" id="PIRSF012569">
    <property type="entry name" value="UCP012569"/>
    <property type="match status" value="1"/>
</dbReference>
<protein>
    <submittedName>
        <fullName evidence="3">Uncharacterized protein</fullName>
    </submittedName>
</protein>
<dbReference type="PANTHER" id="PTHR33885:SF4">
    <property type="entry name" value="LMO2487 PROTEIN"/>
    <property type="match status" value="1"/>
</dbReference>
<dbReference type="InterPro" id="IPR052027">
    <property type="entry name" value="PspC"/>
</dbReference>
<dbReference type="Proteomes" id="UP000193006">
    <property type="component" value="Chromosome"/>
</dbReference>
<reference evidence="3 4" key="1">
    <citation type="submission" date="2017-04" db="EMBL/GenBank/DDBJ databases">
        <title>Bacillus krulwichiae AM31D Genome sequencing and assembly.</title>
        <authorList>
            <person name="Krulwich T.A."/>
            <person name="Anastor L."/>
            <person name="Ehrlich R."/>
            <person name="Ehrlich G.D."/>
            <person name="Janto B."/>
        </authorList>
    </citation>
    <scope>NUCLEOTIDE SEQUENCE [LARGE SCALE GENOMIC DNA]</scope>
    <source>
        <strain evidence="3 4">AM31D</strain>
    </source>
</reference>
<dbReference type="InterPro" id="IPR053959">
    <property type="entry name" value="YvlB/LiaX_N"/>
</dbReference>
<dbReference type="EMBL" id="CP020814">
    <property type="protein sequence ID" value="ARK32059.1"/>
    <property type="molecule type" value="Genomic_DNA"/>
</dbReference>
<organism evidence="3 4">
    <name type="scientific">Halalkalibacter krulwichiae</name>
    <dbReference type="NCBI Taxonomy" id="199441"/>
    <lineage>
        <taxon>Bacteria</taxon>
        <taxon>Bacillati</taxon>
        <taxon>Bacillota</taxon>
        <taxon>Bacilli</taxon>
        <taxon>Bacillales</taxon>
        <taxon>Bacillaceae</taxon>
        <taxon>Halalkalibacter</taxon>
    </lineage>
</organism>
<feature type="domain" description="YvlB/LiaX N-terminal" evidence="2">
    <location>
        <begin position="14"/>
        <end position="44"/>
    </location>
</feature>
<evidence type="ECO:0000259" key="1">
    <source>
        <dbReference type="Pfam" id="PF13349"/>
    </source>
</evidence>
<dbReference type="STRING" id="199441.BkAM31D_20650"/>
<dbReference type="AlphaFoldDB" id="A0A1X9MF31"/>
<dbReference type="KEGG" id="bkw:BkAM31D_20650"/>
<sequence length="380" mass="42933">MPMLMKLKGVTKLEERKMILKMIEDGKITAEEGLKLLEAIDKPESEQAKAEPRNKSEVTTKVKWEDGDKYRERARQAASSTTNVFTNFIETAIQKIKDVDLDFNFGPHVVVDHIFQHRDMKPTALDVSLENGSITFKPWDEEDIRIECEAKVYRVRDTEEARRVFLQETAFRVDERKMLFHTKTKSIKVQTTIYVPRVQFSHIKLYTFNGQIHGEHIHVDTLDVNAVNGALTFADVTAKKAMAETVHGAIDFKQIEIEVFDGKTLNGAITLTGKIQDVDVETINGSITYNIDDLTESGYADLKATTGSIHLFVPKTTRIEGKLKTNVGGFTVDLEDYEVLEEKKEFAQKSMNFLGNQVSSPRLKLSATANTGSVLVKDQK</sequence>
<gene>
    <name evidence="3" type="ORF">BkAM31D_20650</name>
</gene>
<feature type="domain" description="DUF4097" evidence="1">
    <location>
        <begin position="124"/>
        <end position="350"/>
    </location>
</feature>
<dbReference type="InterPro" id="IPR016599">
    <property type="entry name" value="UCP012569"/>
</dbReference>